<evidence type="ECO:0000256" key="4">
    <source>
        <dbReference type="ARBA" id="ARBA00023163"/>
    </source>
</evidence>
<dbReference type="AlphaFoldDB" id="A0A964RPC2"/>
<keyword evidence="3" id="KW-0238">DNA-binding</keyword>
<dbReference type="EMBL" id="WSRQ01000030">
    <property type="protein sequence ID" value="MVX65341.1"/>
    <property type="molecule type" value="Genomic_DNA"/>
</dbReference>
<dbReference type="SUPFAM" id="SSF46785">
    <property type="entry name" value="Winged helix' DNA-binding domain"/>
    <property type="match status" value="1"/>
</dbReference>
<keyword evidence="4" id="KW-0804">Transcription</keyword>
<evidence type="ECO:0000256" key="3">
    <source>
        <dbReference type="ARBA" id="ARBA00023125"/>
    </source>
</evidence>
<evidence type="ECO:0000256" key="2">
    <source>
        <dbReference type="ARBA" id="ARBA00023015"/>
    </source>
</evidence>
<sequence length="129" mass="15239">MKELPKISEAEWEVMKLLWKKNSLTSEKIIASLSEYNDWSDQTIKTFITRLIKKGAIGYEKTGRVYNYYPLVSEDECVKSENEFFLKKVYNGALNMLFTKFLEEENLSINEIEELENILKDKKEKKLPD</sequence>
<dbReference type="Proteomes" id="UP000656077">
    <property type="component" value="Unassembled WGS sequence"/>
</dbReference>
<name>A0A964RPC2_9CLOT</name>
<evidence type="ECO:0000313" key="6">
    <source>
        <dbReference type="Proteomes" id="UP000656077"/>
    </source>
</evidence>
<dbReference type="Gene3D" id="1.10.4040.10">
    <property type="entry name" value="Penicillinase repressor domain"/>
    <property type="match status" value="1"/>
</dbReference>
<comment type="caution">
    <text evidence="5">The sequence shown here is derived from an EMBL/GenBank/DDBJ whole genome shotgun (WGS) entry which is preliminary data.</text>
</comment>
<accession>A0A964RPC2</accession>
<dbReference type="RefSeq" id="WP_160360090.1">
    <property type="nucleotide sequence ID" value="NZ_WSRQ01000030.1"/>
</dbReference>
<dbReference type="PIRSF" id="PIRSF019455">
    <property type="entry name" value="CopR_AtkY"/>
    <property type="match status" value="1"/>
</dbReference>
<dbReference type="InterPro" id="IPR036390">
    <property type="entry name" value="WH_DNA-bd_sf"/>
</dbReference>
<gene>
    <name evidence="5" type="ORF">GKZ28_16740</name>
</gene>
<proteinExistence type="inferred from homology"/>
<dbReference type="InterPro" id="IPR036388">
    <property type="entry name" value="WH-like_DNA-bd_sf"/>
</dbReference>
<comment type="similarity">
    <text evidence="1">Belongs to the BlaI transcriptional regulatory family.</text>
</comment>
<dbReference type="InterPro" id="IPR005650">
    <property type="entry name" value="BlaI_family"/>
</dbReference>
<evidence type="ECO:0000313" key="5">
    <source>
        <dbReference type="EMBL" id="MVX65341.1"/>
    </source>
</evidence>
<keyword evidence="2" id="KW-0805">Transcription regulation</keyword>
<dbReference type="GO" id="GO:0045892">
    <property type="term" value="P:negative regulation of DNA-templated transcription"/>
    <property type="evidence" value="ECO:0007669"/>
    <property type="project" value="InterPro"/>
</dbReference>
<organism evidence="5 6">
    <name type="scientific">Clostridium chromiireducens</name>
    <dbReference type="NCBI Taxonomy" id="225345"/>
    <lineage>
        <taxon>Bacteria</taxon>
        <taxon>Bacillati</taxon>
        <taxon>Bacillota</taxon>
        <taxon>Clostridia</taxon>
        <taxon>Eubacteriales</taxon>
        <taxon>Clostridiaceae</taxon>
        <taxon>Clostridium</taxon>
    </lineage>
</organism>
<evidence type="ECO:0000256" key="1">
    <source>
        <dbReference type="ARBA" id="ARBA00011046"/>
    </source>
</evidence>
<reference evidence="5" key="1">
    <citation type="submission" date="2019-12" db="EMBL/GenBank/DDBJ databases">
        <title>Microbes associate with the intestines of laboratory mice.</title>
        <authorList>
            <person name="Navarre W."/>
            <person name="Wong E."/>
        </authorList>
    </citation>
    <scope>NUCLEOTIDE SEQUENCE</scope>
    <source>
        <strain evidence="5">NM79_F5</strain>
    </source>
</reference>
<dbReference type="GO" id="GO:0003677">
    <property type="term" value="F:DNA binding"/>
    <property type="evidence" value="ECO:0007669"/>
    <property type="project" value="UniProtKB-KW"/>
</dbReference>
<protein>
    <submittedName>
        <fullName evidence="5">CopY/TcrY family copper transport repressor</fullName>
    </submittedName>
</protein>
<dbReference type="Pfam" id="PF03965">
    <property type="entry name" value="Penicillinase_R"/>
    <property type="match status" value="1"/>
</dbReference>
<dbReference type="Gene3D" id="1.10.10.10">
    <property type="entry name" value="Winged helix-like DNA-binding domain superfamily/Winged helix DNA-binding domain"/>
    <property type="match status" value="1"/>
</dbReference>